<dbReference type="PROSITE" id="PS50072">
    <property type="entry name" value="CSA_PPIASE_2"/>
    <property type="match status" value="1"/>
</dbReference>
<dbReference type="InterPro" id="IPR002130">
    <property type="entry name" value="Cyclophilin-type_PPIase_dom"/>
</dbReference>
<keyword evidence="4" id="KW-0732">Signal</keyword>
<dbReference type="Gene3D" id="2.40.100.10">
    <property type="entry name" value="Cyclophilin-like"/>
    <property type="match status" value="1"/>
</dbReference>
<comment type="caution">
    <text evidence="6">The sequence shown here is derived from an EMBL/GenBank/DDBJ whole genome shotgun (WGS) entry which is preliminary data.</text>
</comment>
<sequence>MKHLLSLLILLYFLTPYSKAQNPKVVIATSKGNIELEIYESKAPITAKHFLSNVDQNVFKDACFYRVVRMDNQPFNQVKIEVIQGGLFQDSIVDKMPVIPHETTQQTGILHRNGVISMARSEPGTASTEFFICVGDQPELDYMGHRNPDGQGFATFGKVTKGMEVVRAIQQLKDQEQMLIVPVKIYSITRK</sequence>
<dbReference type="InterPro" id="IPR029000">
    <property type="entry name" value="Cyclophilin-like_dom_sf"/>
</dbReference>
<evidence type="ECO:0000256" key="2">
    <source>
        <dbReference type="ARBA" id="ARBA00023110"/>
    </source>
</evidence>
<organism evidence="6 7">
    <name type="scientific">Ancylomarina longa</name>
    <dbReference type="NCBI Taxonomy" id="2487017"/>
    <lineage>
        <taxon>Bacteria</taxon>
        <taxon>Pseudomonadati</taxon>
        <taxon>Bacteroidota</taxon>
        <taxon>Bacteroidia</taxon>
        <taxon>Marinilabiliales</taxon>
        <taxon>Marinifilaceae</taxon>
        <taxon>Ancylomarina</taxon>
    </lineage>
</organism>
<dbReference type="EC" id="5.2.1.8" evidence="1"/>
<evidence type="ECO:0000256" key="4">
    <source>
        <dbReference type="SAM" id="SignalP"/>
    </source>
</evidence>
<feature type="signal peptide" evidence="4">
    <location>
        <begin position="1"/>
        <end position="20"/>
    </location>
</feature>
<evidence type="ECO:0000313" key="6">
    <source>
        <dbReference type="EMBL" id="RUT73315.1"/>
    </source>
</evidence>
<dbReference type="EMBL" id="RJJX01000024">
    <property type="protein sequence ID" value="RUT73315.1"/>
    <property type="molecule type" value="Genomic_DNA"/>
</dbReference>
<evidence type="ECO:0000256" key="3">
    <source>
        <dbReference type="ARBA" id="ARBA00023235"/>
    </source>
</evidence>
<evidence type="ECO:0000313" key="7">
    <source>
        <dbReference type="Proteomes" id="UP000282985"/>
    </source>
</evidence>
<keyword evidence="3 6" id="KW-0413">Isomerase</keyword>
<dbReference type="RefSeq" id="WP_127344610.1">
    <property type="nucleotide sequence ID" value="NZ_RJJX01000024.1"/>
</dbReference>
<feature type="domain" description="PPIase cyclophilin-type" evidence="5">
    <location>
        <begin position="32"/>
        <end position="191"/>
    </location>
</feature>
<dbReference type="Pfam" id="PF00160">
    <property type="entry name" value="Pro_isomerase"/>
    <property type="match status" value="1"/>
</dbReference>
<dbReference type="PANTHER" id="PTHR43246">
    <property type="entry name" value="PEPTIDYL-PROLYL CIS-TRANS ISOMERASE CYP38, CHLOROPLASTIC"/>
    <property type="match status" value="1"/>
</dbReference>
<dbReference type="AlphaFoldDB" id="A0A434AG76"/>
<dbReference type="Proteomes" id="UP000282985">
    <property type="component" value="Unassembled WGS sequence"/>
</dbReference>
<gene>
    <name evidence="6" type="ORF">DLK05_14095</name>
</gene>
<reference evidence="6 7" key="1">
    <citation type="submission" date="2018-11" db="EMBL/GenBank/DDBJ databases">
        <title>Parancylomarina longa gen. nov., sp. nov., isolated from sediments of southern Okinawa.</title>
        <authorList>
            <person name="Fu T."/>
        </authorList>
    </citation>
    <scope>NUCLEOTIDE SEQUENCE [LARGE SCALE GENOMIC DNA]</scope>
    <source>
        <strain evidence="6 7">T3-2 S1-C</strain>
    </source>
</reference>
<name>A0A434AG76_9BACT</name>
<keyword evidence="2" id="KW-0697">Rotamase</keyword>
<dbReference type="SUPFAM" id="SSF50891">
    <property type="entry name" value="Cyclophilin-like"/>
    <property type="match status" value="1"/>
</dbReference>
<dbReference type="InterPro" id="IPR044665">
    <property type="entry name" value="E_coli_cyclophilin_A-like"/>
</dbReference>
<evidence type="ECO:0000256" key="1">
    <source>
        <dbReference type="ARBA" id="ARBA00013194"/>
    </source>
</evidence>
<evidence type="ECO:0000259" key="5">
    <source>
        <dbReference type="PROSITE" id="PS50072"/>
    </source>
</evidence>
<keyword evidence="7" id="KW-1185">Reference proteome</keyword>
<feature type="chain" id="PRO_5019209584" description="peptidylprolyl isomerase" evidence="4">
    <location>
        <begin position="21"/>
        <end position="191"/>
    </location>
</feature>
<dbReference type="CDD" id="cd00317">
    <property type="entry name" value="cyclophilin"/>
    <property type="match status" value="1"/>
</dbReference>
<protein>
    <recommendedName>
        <fullName evidence="1">peptidylprolyl isomerase</fullName>
        <ecNumber evidence="1">5.2.1.8</ecNumber>
    </recommendedName>
</protein>
<proteinExistence type="predicted"/>
<dbReference type="GO" id="GO:0003755">
    <property type="term" value="F:peptidyl-prolyl cis-trans isomerase activity"/>
    <property type="evidence" value="ECO:0007669"/>
    <property type="project" value="UniProtKB-KW"/>
</dbReference>
<accession>A0A434AG76</accession>
<dbReference type="OrthoDB" id="9807797at2"/>